<feature type="domain" description="Anaphase-promoting complex subunit 1 middle" evidence="8">
    <location>
        <begin position="604"/>
        <end position="697"/>
    </location>
</feature>
<feature type="domain" description="Anaphase-promoting complex subunit 1 C-terminal" evidence="7">
    <location>
        <begin position="1598"/>
        <end position="1793"/>
    </location>
</feature>
<name>A0A397VLW7_9GLOM</name>
<dbReference type="EMBL" id="QKWP01000315">
    <property type="protein sequence ID" value="RIB22317.1"/>
    <property type="molecule type" value="Genomic_DNA"/>
</dbReference>
<dbReference type="Pfam" id="PF12859">
    <property type="entry name" value="ANAPC1"/>
    <property type="match status" value="1"/>
</dbReference>
<dbReference type="PANTHER" id="PTHR12827">
    <property type="entry name" value="MEIOTIC CHECKPOINT REGULATOR TSG24 FAMILY MEMBER"/>
    <property type="match status" value="1"/>
</dbReference>
<evidence type="ECO:0000313" key="11">
    <source>
        <dbReference type="Proteomes" id="UP000266673"/>
    </source>
</evidence>
<keyword evidence="4" id="KW-0498">Mitosis</keyword>
<keyword evidence="3" id="KW-0677">Repeat</keyword>
<feature type="domain" description="Anaphase-promoting complex subunit 1 middle" evidence="8">
    <location>
        <begin position="752"/>
        <end position="806"/>
    </location>
</feature>
<evidence type="ECO:0000256" key="1">
    <source>
        <dbReference type="ARBA" id="ARBA00010547"/>
    </source>
</evidence>
<feature type="domain" description="Anaphase-promoting complex subunit 1 N-terminal" evidence="6">
    <location>
        <begin position="30"/>
        <end position="167"/>
    </location>
</feature>
<dbReference type="GO" id="GO:0007091">
    <property type="term" value="P:metaphase/anaphase transition of mitotic cell cycle"/>
    <property type="evidence" value="ECO:0007669"/>
    <property type="project" value="TreeGrafter"/>
</dbReference>
<dbReference type="STRING" id="44941.A0A397VLW7"/>
<accession>A0A397VLW7</accession>
<dbReference type="InterPro" id="IPR041221">
    <property type="entry name" value="APC1_C"/>
</dbReference>
<comment type="similarity">
    <text evidence="1">Belongs to the APC1 family.</text>
</comment>
<dbReference type="OrthoDB" id="26401at2759"/>
<dbReference type="GO" id="GO:0070979">
    <property type="term" value="P:protein K11-linked ubiquitination"/>
    <property type="evidence" value="ECO:0007669"/>
    <property type="project" value="TreeGrafter"/>
</dbReference>
<evidence type="ECO:0000256" key="5">
    <source>
        <dbReference type="ARBA" id="ARBA00023306"/>
    </source>
</evidence>
<evidence type="ECO:0000259" key="7">
    <source>
        <dbReference type="Pfam" id="PF18122"/>
    </source>
</evidence>
<keyword evidence="2" id="KW-0132">Cell division</keyword>
<dbReference type="PANTHER" id="PTHR12827:SF3">
    <property type="entry name" value="ANAPHASE-PROMOTING COMPLEX SUBUNIT 1"/>
    <property type="match status" value="1"/>
</dbReference>
<evidence type="ECO:0000259" key="9">
    <source>
        <dbReference type="Pfam" id="PF21282"/>
    </source>
</evidence>
<dbReference type="GO" id="GO:0060090">
    <property type="term" value="F:molecular adaptor activity"/>
    <property type="evidence" value="ECO:0007669"/>
    <property type="project" value="TreeGrafter"/>
</dbReference>
<reference evidence="10 11" key="1">
    <citation type="submission" date="2018-06" db="EMBL/GenBank/DDBJ databases">
        <title>Comparative genomics reveals the genomic features of Rhizophagus irregularis, R. cerebriforme, R. diaphanum and Gigaspora rosea, and their symbiotic lifestyle signature.</title>
        <authorList>
            <person name="Morin E."/>
            <person name="San Clemente H."/>
            <person name="Chen E.C.H."/>
            <person name="De La Providencia I."/>
            <person name="Hainaut M."/>
            <person name="Kuo A."/>
            <person name="Kohler A."/>
            <person name="Murat C."/>
            <person name="Tang N."/>
            <person name="Roy S."/>
            <person name="Loubradou J."/>
            <person name="Henrissat B."/>
            <person name="Grigoriev I.V."/>
            <person name="Corradi N."/>
            <person name="Roux C."/>
            <person name="Martin F.M."/>
        </authorList>
    </citation>
    <scope>NUCLEOTIDE SEQUENCE [LARGE SCALE GENOMIC DNA]</scope>
    <source>
        <strain evidence="10 11">DAOM 194757</strain>
    </source>
</reference>
<dbReference type="GO" id="GO:0005680">
    <property type="term" value="C:anaphase-promoting complex"/>
    <property type="evidence" value="ECO:0007669"/>
    <property type="project" value="InterPro"/>
</dbReference>
<gene>
    <name evidence="10" type="ORF">C2G38_2033676</name>
</gene>
<dbReference type="InterPro" id="IPR011989">
    <property type="entry name" value="ARM-like"/>
</dbReference>
<evidence type="ECO:0000256" key="4">
    <source>
        <dbReference type="ARBA" id="ARBA00022776"/>
    </source>
</evidence>
<keyword evidence="11" id="KW-1185">Reference proteome</keyword>
<dbReference type="GO" id="GO:0051301">
    <property type="term" value="P:cell division"/>
    <property type="evidence" value="ECO:0007669"/>
    <property type="project" value="UniProtKB-KW"/>
</dbReference>
<evidence type="ECO:0000256" key="2">
    <source>
        <dbReference type="ARBA" id="ARBA00022618"/>
    </source>
</evidence>
<dbReference type="InterPro" id="IPR048971">
    <property type="entry name" value="Apc1_3rd"/>
</dbReference>
<organism evidence="10 11">
    <name type="scientific">Gigaspora rosea</name>
    <dbReference type="NCBI Taxonomy" id="44941"/>
    <lineage>
        <taxon>Eukaryota</taxon>
        <taxon>Fungi</taxon>
        <taxon>Fungi incertae sedis</taxon>
        <taxon>Mucoromycota</taxon>
        <taxon>Glomeromycotina</taxon>
        <taxon>Glomeromycetes</taxon>
        <taxon>Diversisporales</taxon>
        <taxon>Gigasporaceae</taxon>
        <taxon>Gigaspora</taxon>
    </lineage>
</organism>
<feature type="domain" description="Anaphase-promoting complex subunit 1 beta-sandwich" evidence="9">
    <location>
        <begin position="1458"/>
        <end position="1554"/>
    </location>
</feature>
<dbReference type="Proteomes" id="UP000266673">
    <property type="component" value="Unassembled WGS sequence"/>
</dbReference>
<evidence type="ECO:0000259" key="6">
    <source>
        <dbReference type="Pfam" id="PF12859"/>
    </source>
</evidence>
<evidence type="ECO:0000313" key="10">
    <source>
        <dbReference type="EMBL" id="RIB22317.1"/>
    </source>
</evidence>
<dbReference type="InterPro" id="IPR049255">
    <property type="entry name" value="Apc1_N"/>
</dbReference>
<dbReference type="Pfam" id="PF20518">
    <property type="entry name" value="Apc1_MidN"/>
    <property type="match status" value="2"/>
</dbReference>
<dbReference type="Gene3D" id="1.25.10.10">
    <property type="entry name" value="Leucine-rich Repeat Variant"/>
    <property type="match status" value="2"/>
</dbReference>
<dbReference type="InterPro" id="IPR024990">
    <property type="entry name" value="Apc1"/>
</dbReference>
<protein>
    <submittedName>
        <fullName evidence="10">Uncharacterized protein</fullName>
    </submittedName>
</protein>
<dbReference type="InterPro" id="IPR046794">
    <property type="entry name" value="Apc1_MidN"/>
</dbReference>
<dbReference type="Pfam" id="PF21282">
    <property type="entry name" value="APC1_3rd"/>
    <property type="match status" value="1"/>
</dbReference>
<proteinExistence type="inferred from homology"/>
<dbReference type="GO" id="GO:0031145">
    <property type="term" value="P:anaphase-promoting complex-dependent catabolic process"/>
    <property type="evidence" value="ECO:0007669"/>
    <property type="project" value="TreeGrafter"/>
</dbReference>
<sequence length="1851" mass="212029">MEVRVLTKFIPFGEQYRGHEIDSTIDRSKFSYKLYGGFNRTTNVLTNPEDIDEELFIANNEVIWSRGNVLIKSFKFEEPVVQALFVWFNVTKARRNSYCDQMDLKTRNTSGIERQRALFVVLENLAKVYFLDGQHFLIRLPSLVRRAWSMDVGVILQRVVEDKIPSSMTKISPWPLPTLYSLLDPLEEIKPISIVDEIIHNGTNLNIKGMTRPFSDINDIVVYVNDRGQDGSPILVTLNRITLRHSIYKYITIKEDSLKAKSEDIFDLKIKPDVNADIFLELIWTEPAAQITRFEEASVFIAHGLDGHEILCIFTSSTKNFVALDINVYSHGFKVYPKFVLNVDDAAPVLATRSRNYDILFVRGGSFSTLELWIGYDKHIPLNLNCEIIKTKYQLESYVEECKGPQIDKDDPKYPQVNCSQRLPQQYLVANQFISDKFLGLRDWVHNRVNLVLKNNIIRISLNFIPNSKLVRTCLEALSYALPTALYFDFKAQYFLFQYGNKEEFRDILRGSEWENFIIILLSFFRLEGQGVIDEKSFKEPEKSDWNFLSSTFKHSRFNFNNHLRCIQPSTIVENDIMINSFKNSQRLYEAFYAYYCQLENKYSIFLPSILISLHLVYQDLKLNYTSHQYINELIPLLMQLAKFIKWDTYVDYYKRNYGMNQLKLIEAVIMESALNPDHPFFSPPDINQWILKCIRKPTEAKESFPTPLVIGQIFSIPELNENLVHDFDCCQKTRQVCAIYHKLINEGEKSMILEIANIGYTINDIDALPCGLALPLREAIRKCREDPPSDWPGEAYILVGREDLAELTFGMPIGYIHARGNRMEMKPKNIMQIVESTIPPISPQDQDEDINGTEISNHEITDLRFGNDKRLLEVQKLLQSCNTIKVDFPTVDLSSQNDENSPQILERVQIQCLKNFSHPAGRAVLTYSTVTPIATEPFPIPGLSLAIKVLPFNTLVQVERALRIPESAEWPEFHDGVASGLRIPSTIDIEGSWISLNKPKELTNSHAGFLLGLGLNGHLKSMATWQAVEYLMKTPKHDITTIALVLGLPASYIGTMNAEVMKFIAVHVTAMFPPKSTSLNVSPLIQTASILGCGLLYMETCDRYMSQVMLSEISTQALKMSDSSETDFTEGYSLAAGLALGFINLGQGDSTRASTDLDLLKELRLYISGDNSTTKKLSTSTHNTNVKTDNININITSPGATIALGLLYLKTNNVNVANKIPIPETEFFLDYVRPDFLLIRTLARNLIMWDNIQSTKEWVESHVPQYIKSKLTSNPDINYENLESIKRSNYYILSGACFSMALKYAGSDDKKALRCLLSYLDLFIGLESTRTRASTFDENITMSAIKSCLNVLSTSVSIVAAGSGNLEVLRRIRKLHRQEVDTSNSSTISHSYGTHMVTSMSLGFLFLGGGNFTLSTSNKAIAGLVCALFPRYPIEPYDNRAHLQAFRHLWVLAVEPRCLVLRDIETREACHVPVKLVFKDYYNAVKIIRDDGRKEILVDSKSKVIVAPCLLPESNFIQTIEIDSPRYWPIRLEFGINFEFDRKFWKDPTIYTKRKIGHLTYTEDPQGLRDLLTRIFPDGKSLVGTRNQATFRRQNLDFIRIFSSDPQVQAFTRYLCEDFNTNDDGQALSAFCTGILSECLNEDKVEAIQIYQKLYQIQQDMEGINEMDLWNVILVLEYYENIPKIIYSSEDNAEHQKSKSRLTEKMLIKKEFIASLRLIMERYFEISFDNFISFFNNVNNTNISQTQKSFSKILYSYFTDTEFPSAEQLGGEESKKILLQYLAAWLIYHEIPDKHILLNSMKYIRELKKKLNMEMIQGEITKDDVVLQILSTFWPNLSINTLKIIQYCLN</sequence>
<dbReference type="Pfam" id="PF18122">
    <property type="entry name" value="APC1_C"/>
    <property type="match status" value="1"/>
</dbReference>
<evidence type="ECO:0000259" key="8">
    <source>
        <dbReference type="Pfam" id="PF20518"/>
    </source>
</evidence>
<evidence type="ECO:0000256" key="3">
    <source>
        <dbReference type="ARBA" id="ARBA00022737"/>
    </source>
</evidence>
<keyword evidence="5" id="KW-0131">Cell cycle</keyword>
<comment type="caution">
    <text evidence="10">The sequence shown here is derived from an EMBL/GenBank/DDBJ whole genome shotgun (WGS) entry which is preliminary data.</text>
</comment>